<feature type="compositionally biased region" description="Polar residues" evidence="1">
    <location>
        <begin position="373"/>
        <end position="389"/>
    </location>
</feature>
<dbReference type="NCBIfam" id="NF043030">
    <property type="entry name" value="T4SS_Wip"/>
    <property type="match status" value="1"/>
</dbReference>
<comment type="caution">
    <text evidence="3">The sequence shown here is derived from an EMBL/GenBank/DDBJ whole genome shotgun (WGS) entry which is preliminary data.</text>
</comment>
<evidence type="ECO:0000259" key="2">
    <source>
        <dbReference type="Pfam" id="PF21663"/>
    </source>
</evidence>
<dbReference type="GO" id="GO:0016791">
    <property type="term" value="F:phosphatase activity"/>
    <property type="evidence" value="ECO:0007669"/>
    <property type="project" value="InterPro"/>
</dbReference>
<evidence type="ECO:0000256" key="1">
    <source>
        <dbReference type="SAM" id="MobiDB-lite"/>
    </source>
</evidence>
<name>A0A0W1AF36_9GAMM</name>
<feature type="domain" description="WipA-like phosphatase" evidence="2">
    <location>
        <begin position="91"/>
        <end position="326"/>
    </location>
</feature>
<dbReference type="EMBL" id="LNZC01000012">
    <property type="protein sequence ID" value="KTD79763.1"/>
    <property type="molecule type" value="Genomic_DNA"/>
</dbReference>
<dbReference type="RefSeq" id="WP_058493085.1">
    <property type="nucleotide sequence ID" value="NZ_CBCRUR010000001.1"/>
</dbReference>
<accession>A0A0W1AF36</accession>
<evidence type="ECO:0000313" key="3">
    <source>
        <dbReference type="EMBL" id="KTD79763.1"/>
    </source>
</evidence>
<dbReference type="AlphaFoldDB" id="A0A0W1AF36"/>
<reference evidence="3 4" key="1">
    <citation type="submission" date="2015-11" db="EMBL/GenBank/DDBJ databases">
        <title>Genomic analysis of 38 Legionella species identifies large and diverse effector repertoires.</title>
        <authorList>
            <person name="Burstein D."/>
            <person name="Amaro F."/>
            <person name="Zusman T."/>
            <person name="Lifshitz Z."/>
            <person name="Cohen O."/>
            <person name="Gilbert J.A."/>
            <person name="Pupko T."/>
            <person name="Shuman H.A."/>
            <person name="Segal G."/>
        </authorList>
    </citation>
    <scope>NUCLEOTIDE SEQUENCE [LARGE SCALE GENOMIC DNA]</scope>
    <source>
        <strain evidence="3 4">ATCC 49508</strain>
    </source>
</reference>
<organism evidence="3 4">
    <name type="scientific">Legionella worsleiensis</name>
    <dbReference type="NCBI Taxonomy" id="45076"/>
    <lineage>
        <taxon>Bacteria</taxon>
        <taxon>Pseudomonadati</taxon>
        <taxon>Pseudomonadota</taxon>
        <taxon>Gammaproteobacteria</taxon>
        <taxon>Legionellales</taxon>
        <taxon>Legionellaceae</taxon>
        <taxon>Legionella</taxon>
    </lineage>
</organism>
<keyword evidence="4" id="KW-1185">Reference proteome</keyword>
<feature type="region of interest" description="Disordered" evidence="1">
    <location>
        <begin position="369"/>
        <end position="391"/>
    </location>
</feature>
<gene>
    <name evidence="3" type="ORF">Lwor_1277</name>
</gene>
<dbReference type="OrthoDB" id="5654315at2"/>
<dbReference type="InterPro" id="IPR048521">
    <property type="entry name" value="WipA_Phos"/>
</dbReference>
<dbReference type="Proteomes" id="UP000054662">
    <property type="component" value="Unassembled WGS sequence"/>
</dbReference>
<protein>
    <recommendedName>
        <fullName evidence="2">WipA-like phosphatase domain-containing protein</fullName>
    </recommendedName>
</protein>
<sequence>MVHSIIKKSQIDIYTCPKAEPIVDATELSVGDLHANAMLLLYFLVTNGVVKISATDYAQLKDIYLKRELTRNDVTAFNSIIDALVIEAKPLIRLIGDEVCDRGENDYFIFKILDKLKKSGVAVEILLSNHGIEFLIPYEEQKHTLDVNNLFAPNINFGGQAQSMNNLRNSIECGIIRANEVNSLIKDSYLPCLKLISYTLSGSVITIYSHAGVGLETIRALAEKFKDKGVVYQDDTAEQLAKTIEAINWVFAQHVRTGTVHTLPVDLAKSCDFRDDPVNFLLWNRDYTELSRNQEHNGYTLFYVHGHDSGEKTHENIVNLDGYLGKFADSNIDDFKCLGVRGDSVLHLQAKVHEALEHQVGLVADEPTDAAPEQTQPNPVRQKSASQQPVEDGVDPFLSQLTKLQFKAQSLYKDGHKTAYDSAMALHKALNGAYNLLQIDEDHDQFNKSCTAAIAQHRGQLDTHRGWSELLINLLIAIPTAGIGLLVKGAVNMAQKRSFFFVHKTESAKIVDEIAEQIPNPAKKL</sequence>
<evidence type="ECO:0000313" key="4">
    <source>
        <dbReference type="Proteomes" id="UP000054662"/>
    </source>
</evidence>
<dbReference type="Pfam" id="PF21663">
    <property type="entry name" value="WipA_Phos"/>
    <property type="match status" value="1"/>
</dbReference>
<dbReference type="PATRIC" id="fig|45076.6.peg.1394"/>
<proteinExistence type="predicted"/>